<dbReference type="InterPro" id="IPR012336">
    <property type="entry name" value="Thioredoxin-like_fold"/>
</dbReference>
<dbReference type="Pfam" id="PF00149">
    <property type="entry name" value="Metallophos"/>
    <property type="match status" value="1"/>
</dbReference>
<dbReference type="CDD" id="cd02966">
    <property type="entry name" value="TlpA_like_family"/>
    <property type="match status" value="1"/>
</dbReference>
<evidence type="ECO:0000259" key="2">
    <source>
        <dbReference type="PROSITE" id="PS51352"/>
    </source>
</evidence>
<feature type="signal peptide" evidence="1">
    <location>
        <begin position="1"/>
        <end position="22"/>
    </location>
</feature>
<evidence type="ECO:0000313" key="4">
    <source>
        <dbReference type="Proteomes" id="UP000830198"/>
    </source>
</evidence>
<feature type="chain" id="PRO_5046721614" evidence="1">
    <location>
        <begin position="23"/>
        <end position="874"/>
    </location>
</feature>
<accession>A0ABY4I691</accession>
<organism evidence="3 4">
    <name type="scientific">Chitinophaga filiformis</name>
    <name type="common">Myxococcus filiformis</name>
    <name type="synonym">Flexibacter filiformis</name>
    <dbReference type="NCBI Taxonomy" id="104663"/>
    <lineage>
        <taxon>Bacteria</taxon>
        <taxon>Pseudomonadati</taxon>
        <taxon>Bacteroidota</taxon>
        <taxon>Chitinophagia</taxon>
        <taxon>Chitinophagales</taxon>
        <taxon>Chitinophagaceae</taxon>
        <taxon>Chitinophaga</taxon>
    </lineage>
</organism>
<dbReference type="Proteomes" id="UP000830198">
    <property type="component" value="Chromosome"/>
</dbReference>
<evidence type="ECO:0000256" key="1">
    <source>
        <dbReference type="SAM" id="SignalP"/>
    </source>
</evidence>
<dbReference type="EMBL" id="CP095855">
    <property type="protein sequence ID" value="UPK70628.1"/>
    <property type="molecule type" value="Genomic_DNA"/>
</dbReference>
<reference evidence="3 4" key="1">
    <citation type="submission" date="2022-04" db="EMBL/GenBank/DDBJ databases">
        <title>The arsenic-methylating capacity of Chitinophaga filiformis YT5 during chitin decomposition.</title>
        <authorList>
            <person name="Chen G."/>
            <person name="Liang Y."/>
        </authorList>
    </citation>
    <scope>NUCLEOTIDE SEQUENCE [LARGE SCALE GENOMIC DNA]</scope>
    <source>
        <strain evidence="3 4">YT5</strain>
    </source>
</reference>
<keyword evidence="1" id="KW-0732">Signal</keyword>
<dbReference type="InterPro" id="IPR004843">
    <property type="entry name" value="Calcineurin-like_PHP"/>
</dbReference>
<dbReference type="Pfam" id="PF13905">
    <property type="entry name" value="Thioredoxin_8"/>
    <property type="match status" value="1"/>
</dbReference>
<dbReference type="InterPro" id="IPR036249">
    <property type="entry name" value="Thioredoxin-like_sf"/>
</dbReference>
<sequence>MIKMRYSILSVCFMMYCLSIVAQKKPSVKRNPPGNLNRYISLHVQVDTLSKSDSLNLQYTSFAYMVPPRVWKFSAQKIKNGVAGWTIPADDLMYIYLGSLSRKQRIYMIAEPGDSIIVAFKGDNLLFAGAGSSKFELQYKLKKLLRAERLPLDYVNKISPGFFLERNQKLNRLTENALVLLDIYKERITPLAFRAIKALTISSIEEDRLDLFWALRANAEKWHITSKNLSEIFDTCFYKPSAVWMRSQPDGFITGSYSFIRAEVFRKFEFKNDIDVIQSQSARRFLYYDQARRTYSGLTLQKYYIDLMTSQTLKEIGLTKETEELLAKYYSEPGHEEYKQYVRTYESKTRELRKNMDAPPFTLTDVNGKAVTKETFKGKVTLIDFWFSGCKGCAQLTPSLSIIEQQFGQSPDVQMVSVSIDDEKVKWLKSLNEKKYTTGAGINLYTSGKGINHPMMKAYNISSFPSLVLLDPYGRIVENPIPDPREDNGKKVIDLINRELVKMIDGPYVFYKDDSIITYSIHGSSVISKRQGRKDNITLETQGINYGNRFGFRLKPQLKVEPSEFAAVDKIFALSDIEGNLEVLIRLLKNNNVIDNDLNWTFGKGHMVFVGDIFDRGEQVTECLWLLYALEGKARDAGGYVHFILGNHEIMNLSGNMSYVKEKYKQNAARLGKSYKELYGKDSELGQWLRTKNIIEKIGDKLFVHGGVSKEVNDLPLSIAQINELARQYYDNAEIASKSPDSVVNVLYNVSDKLSPFWYRSYYLDQGMKLKYDNIKGRLDTIYKASDALVDDVLGNLGVKNIITGHTIVSDTISVHYDGKVINTDTKHAEGKSEALLIEHNNFYRVNDYGKRVFLFERSQGVAGTGRKQAVSYN</sequence>
<dbReference type="PROSITE" id="PS51352">
    <property type="entry name" value="THIOREDOXIN_2"/>
    <property type="match status" value="1"/>
</dbReference>
<dbReference type="SUPFAM" id="SSF56300">
    <property type="entry name" value="Metallo-dependent phosphatases"/>
    <property type="match status" value="1"/>
</dbReference>
<dbReference type="InterPro" id="IPR013766">
    <property type="entry name" value="Thioredoxin_domain"/>
</dbReference>
<name>A0ABY4I691_CHIFI</name>
<feature type="domain" description="Thioredoxin" evidence="2">
    <location>
        <begin position="352"/>
        <end position="501"/>
    </location>
</feature>
<dbReference type="Gene3D" id="3.40.30.10">
    <property type="entry name" value="Glutaredoxin"/>
    <property type="match status" value="1"/>
</dbReference>
<dbReference type="RefSeq" id="WP_247812809.1">
    <property type="nucleotide sequence ID" value="NZ_CP095855.1"/>
</dbReference>
<dbReference type="PANTHER" id="PTHR46546">
    <property type="entry name" value="SHEWANELLA-LIKE PROTEIN PHOSPHATASE 1"/>
    <property type="match status" value="1"/>
</dbReference>
<protein>
    <submittedName>
        <fullName evidence="3">Metallophosphoesterase</fullName>
    </submittedName>
</protein>
<proteinExistence type="predicted"/>
<dbReference type="InterPro" id="IPR029052">
    <property type="entry name" value="Metallo-depent_PP-like"/>
</dbReference>
<dbReference type="SUPFAM" id="SSF52833">
    <property type="entry name" value="Thioredoxin-like"/>
    <property type="match status" value="1"/>
</dbReference>
<dbReference type="PANTHER" id="PTHR46546:SF4">
    <property type="entry name" value="SHEWANELLA-LIKE PROTEIN PHOSPHATASE 1"/>
    <property type="match status" value="1"/>
</dbReference>
<evidence type="ECO:0000313" key="3">
    <source>
        <dbReference type="EMBL" id="UPK70628.1"/>
    </source>
</evidence>
<dbReference type="Gene3D" id="3.60.21.10">
    <property type="match status" value="1"/>
</dbReference>
<keyword evidence="4" id="KW-1185">Reference proteome</keyword>
<gene>
    <name evidence="3" type="ORF">MYF79_04865</name>
</gene>